<name>A0A259TY86_9BACT</name>
<evidence type="ECO:0000313" key="9">
    <source>
        <dbReference type="Proteomes" id="UP000216446"/>
    </source>
</evidence>
<sequence length="199" mass="21480">MFESGPSILSAATVLFFVMDPLGNVPLALTLLQDLEPKRRWIVLGRELLIALAILLVFLFFGQNLLDVLHLKQESVTIAGGIVLLVIGLRMVFPSAEGVMGDTPEGEPFIVPIAIPLLAGPSALATLILMVRSEPDAMATWTAGLLLAWAATAAILLAAPFFYRLLRRRGLSALERLMGMLLMMIAVQMLVNGIQSVFG</sequence>
<gene>
    <name evidence="8" type="ORF">BSZ36_06820</name>
</gene>
<dbReference type="Pfam" id="PF01914">
    <property type="entry name" value="MarC"/>
    <property type="match status" value="1"/>
</dbReference>
<evidence type="ECO:0000256" key="5">
    <source>
        <dbReference type="ARBA" id="ARBA00022989"/>
    </source>
</evidence>
<accession>A0A259TY86</accession>
<comment type="similarity">
    <text evidence="2 7">Belongs to the UPF0056 (MarC) family.</text>
</comment>
<dbReference type="NCBIfam" id="TIGR00427">
    <property type="entry name" value="NAAT family transporter"/>
    <property type="match status" value="1"/>
</dbReference>
<feature type="transmembrane region" description="Helical" evidence="7">
    <location>
        <begin position="12"/>
        <end position="32"/>
    </location>
</feature>
<reference evidence="8 9" key="1">
    <citation type="submission" date="2016-11" db="EMBL/GenBank/DDBJ databases">
        <title>Study of marine rhodopsin-containing bacteria.</title>
        <authorList>
            <person name="Yoshizawa S."/>
            <person name="Kumagai Y."/>
            <person name="Kogure K."/>
        </authorList>
    </citation>
    <scope>NUCLEOTIDE SEQUENCE [LARGE SCALE GENOMIC DNA]</scope>
    <source>
        <strain evidence="8 9">SG-29</strain>
    </source>
</reference>
<feature type="transmembrane region" description="Helical" evidence="7">
    <location>
        <begin position="75"/>
        <end position="93"/>
    </location>
</feature>
<dbReference type="OrthoDB" id="21094at2"/>
<organism evidence="8 9">
    <name type="scientific">Rubricoccus marinus</name>
    <dbReference type="NCBI Taxonomy" id="716817"/>
    <lineage>
        <taxon>Bacteria</taxon>
        <taxon>Pseudomonadati</taxon>
        <taxon>Rhodothermota</taxon>
        <taxon>Rhodothermia</taxon>
        <taxon>Rhodothermales</taxon>
        <taxon>Rubricoccaceae</taxon>
        <taxon>Rubricoccus</taxon>
    </lineage>
</organism>
<dbReference type="GO" id="GO:0005886">
    <property type="term" value="C:plasma membrane"/>
    <property type="evidence" value="ECO:0007669"/>
    <property type="project" value="UniProtKB-SubCell"/>
</dbReference>
<dbReference type="InParanoid" id="A0A259TY86"/>
<evidence type="ECO:0000313" key="8">
    <source>
        <dbReference type="EMBL" id="OZC02712.1"/>
    </source>
</evidence>
<dbReference type="InterPro" id="IPR002771">
    <property type="entry name" value="Multi_antbiot-R_MarC"/>
</dbReference>
<keyword evidence="4 7" id="KW-0812">Transmembrane</keyword>
<dbReference type="AlphaFoldDB" id="A0A259TY86"/>
<protein>
    <recommendedName>
        <fullName evidence="7">UPF0056 membrane protein</fullName>
    </recommendedName>
</protein>
<feature type="transmembrane region" description="Helical" evidence="7">
    <location>
        <begin position="143"/>
        <end position="165"/>
    </location>
</feature>
<comment type="subcellular location">
    <subcellularLocation>
        <location evidence="1 7">Cell membrane</location>
        <topology evidence="1 7">Multi-pass membrane protein</topology>
    </subcellularLocation>
</comment>
<keyword evidence="3" id="KW-1003">Cell membrane</keyword>
<dbReference type="PANTHER" id="PTHR33508:SF10">
    <property type="entry name" value="UPF0056 INNER MEMBRANE PROTEIN YHGN"/>
    <property type="match status" value="1"/>
</dbReference>
<dbReference type="PANTHER" id="PTHR33508">
    <property type="entry name" value="UPF0056 MEMBRANE PROTEIN YHCE"/>
    <property type="match status" value="1"/>
</dbReference>
<dbReference type="EMBL" id="MQWB01000001">
    <property type="protein sequence ID" value="OZC02712.1"/>
    <property type="molecule type" value="Genomic_DNA"/>
</dbReference>
<keyword evidence="6 7" id="KW-0472">Membrane</keyword>
<evidence type="ECO:0000256" key="4">
    <source>
        <dbReference type="ARBA" id="ARBA00022692"/>
    </source>
</evidence>
<feature type="transmembrane region" description="Helical" evidence="7">
    <location>
        <begin position="44"/>
        <end position="63"/>
    </location>
</feature>
<dbReference type="Proteomes" id="UP000216446">
    <property type="component" value="Unassembled WGS sequence"/>
</dbReference>
<dbReference type="RefSeq" id="WP_094547229.1">
    <property type="nucleotide sequence ID" value="NZ_MQWB01000001.1"/>
</dbReference>
<feature type="transmembrane region" description="Helical" evidence="7">
    <location>
        <begin position="109"/>
        <end position="131"/>
    </location>
</feature>
<keyword evidence="9" id="KW-1185">Reference proteome</keyword>
<evidence type="ECO:0000256" key="3">
    <source>
        <dbReference type="ARBA" id="ARBA00022475"/>
    </source>
</evidence>
<evidence type="ECO:0000256" key="7">
    <source>
        <dbReference type="RuleBase" id="RU362048"/>
    </source>
</evidence>
<keyword evidence="5 7" id="KW-1133">Transmembrane helix</keyword>
<feature type="transmembrane region" description="Helical" evidence="7">
    <location>
        <begin position="177"/>
        <end position="198"/>
    </location>
</feature>
<comment type="caution">
    <text evidence="8">The sequence shown here is derived from an EMBL/GenBank/DDBJ whole genome shotgun (WGS) entry which is preliminary data.</text>
</comment>
<evidence type="ECO:0000256" key="1">
    <source>
        <dbReference type="ARBA" id="ARBA00004651"/>
    </source>
</evidence>
<evidence type="ECO:0000256" key="6">
    <source>
        <dbReference type="ARBA" id="ARBA00023136"/>
    </source>
</evidence>
<proteinExistence type="inferred from homology"/>
<evidence type="ECO:0000256" key="2">
    <source>
        <dbReference type="ARBA" id="ARBA00009784"/>
    </source>
</evidence>
<dbReference type="FunCoup" id="A0A259TY86">
    <property type="interactions" value="5"/>
</dbReference>